<protein>
    <submittedName>
        <fullName evidence="2">Uncharacterized protein</fullName>
    </submittedName>
</protein>
<evidence type="ECO:0000313" key="2">
    <source>
        <dbReference type="EMBL" id="KIP10640.1"/>
    </source>
</evidence>
<proteinExistence type="predicted"/>
<organism evidence="2 3">
    <name type="scientific">Phlebiopsis gigantea (strain 11061_1 CR5-6)</name>
    <name type="common">White-rot fungus</name>
    <name type="synonym">Peniophora gigantea</name>
    <dbReference type="NCBI Taxonomy" id="745531"/>
    <lineage>
        <taxon>Eukaryota</taxon>
        <taxon>Fungi</taxon>
        <taxon>Dikarya</taxon>
        <taxon>Basidiomycota</taxon>
        <taxon>Agaricomycotina</taxon>
        <taxon>Agaricomycetes</taxon>
        <taxon>Polyporales</taxon>
        <taxon>Phanerochaetaceae</taxon>
        <taxon>Phlebiopsis</taxon>
    </lineage>
</organism>
<feature type="region of interest" description="Disordered" evidence="1">
    <location>
        <begin position="1"/>
        <end position="103"/>
    </location>
</feature>
<evidence type="ECO:0000256" key="1">
    <source>
        <dbReference type="SAM" id="MobiDB-lite"/>
    </source>
</evidence>
<dbReference type="HOGENOM" id="CLU_056587_0_0_1"/>
<feature type="compositionally biased region" description="Low complexity" evidence="1">
    <location>
        <begin position="67"/>
        <end position="78"/>
    </location>
</feature>
<dbReference type="AlphaFoldDB" id="A0A0C3SEM5"/>
<sequence>MSNNTHILLALGERLEHPVPAPGPSRKHRLSPEPCLPERLPGTGFLQREAESLAPRELIRQLRRTPSPELLSEGPSSPRSDHSEESEVETEQSHSPRTRTTSISSVWSSLSSAVSASHRLGKNKEAKPWKVEPYQIFAAVERRDITFLMEVRERDFELLMRKNGDVTPLLHAMRIGHQDVAIVLLGAFSRYVNNLQDDEISLPRTKTRLKALRTNLKLAIDYGLQKSQSDLIASFLQTLIMSEGDKWVEAQVHSVAGSLREGTVGKPVENAESIVRKFATKQLGKADVIAALEDYVANATADLLMMATWHCALDTIQGEPIPTYYFARDDRVYKALTERLDQNKREIDKKCNRRLRWQMRVLRAVMEGRTVTYRRKVQTLAEEFDEGPGV</sequence>
<evidence type="ECO:0000313" key="3">
    <source>
        <dbReference type="Proteomes" id="UP000053257"/>
    </source>
</evidence>
<dbReference type="EMBL" id="KN840452">
    <property type="protein sequence ID" value="KIP10640.1"/>
    <property type="molecule type" value="Genomic_DNA"/>
</dbReference>
<accession>A0A0C3SEM5</accession>
<reference evidence="2 3" key="1">
    <citation type="journal article" date="2014" name="PLoS Genet.">
        <title>Analysis of the Phlebiopsis gigantea genome, transcriptome and secretome provides insight into its pioneer colonization strategies of wood.</title>
        <authorList>
            <person name="Hori C."/>
            <person name="Ishida T."/>
            <person name="Igarashi K."/>
            <person name="Samejima M."/>
            <person name="Suzuki H."/>
            <person name="Master E."/>
            <person name="Ferreira P."/>
            <person name="Ruiz-Duenas F.J."/>
            <person name="Held B."/>
            <person name="Canessa P."/>
            <person name="Larrondo L.F."/>
            <person name="Schmoll M."/>
            <person name="Druzhinina I.S."/>
            <person name="Kubicek C.P."/>
            <person name="Gaskell J.A."/>
            <person name="Kersten P."/>
            <person name="St John F."/>
            <person name="Glasner J."/>
            <person name="Sabat G."/>
            <person name="Splinter BonDurant S."/>
            <person name="Syed K."/>
            <person name="Yadav J."/>
            <person name="Mgbeahuruike A.C."/>
            <person name="Kovalchuk A."/>
            <person name="Asiegbu F.O."/>
            <person name="Lackner G."/>
            <person name="Hoffmeister D."/>
            <person name="Rencoret J."/>
            <person name="Gutierrez A."/>
            <person name="Sun H."/>
            <person name="Lindquist E."/>
            <person name="Barry K."/>
            <person name="Riley R."/>
            <person name="Grigoriev I.V."/>
            <person name="Henrissat B."/>
            <person name="Kues U."/>
            <person name="Berka R.M."/>
            <person name="Martinez A.T."/>
            <person name="Covert S.F."/>
            <person name="Blanchette R.A."/>
            <person name="Cullen D."/>
        </authorList>
    </citation>
    <scope>NUCLEOTIDE SEQUENCE [LARGE SCALE GENOMIC DNA]</scope>
    <source>
        <strain evidence="2 3">11061_1 CR5-6</strain>
    </source>
</reference>
<dbReference type="OrthoDB" id="3005035at2759"/>
<keyword evidence="3" id="KW-1185">Reference proteome</keyword>
<gene>
    <name evidence="2" type="ORF">PHLGIDRAFT_18224</name>
</gene>
<dbReference type="Proteomes" id="UP000053257">
    <property type="component" value="Unassembled WGS sequence"/>
</dbReference>
<name>A0A0C3SEM5_PHLG1</name>